<protein>
    <submittedName>
        <fullName evidence="2">Glycosyltransferase family 1 protein</fullName>
    </submittedName>
</protein>
<dbReference type="Pfam" id="PF00534">
    <property type="entry name" value="Glycos_transf_1"/>
    <property type="match status" value="1"/>
</dbReference>
<accession>A0A395LJ37</accession>
<evidence type="ECO:0000259" key="1">
    <source>
        <dbReference type="Pfam" id="PF00534"/>
    </source>
</evidence>
<dbReference type="OrthoDB" id="7560678at2"/>
<organism evidence="2 3">
    <name type="scientific">Alteriqipengyuania lutimaris</name>
    <dbReference type="NCBI Taxonomy" id="1538146"/>
    <lineage>
        <taxon>Bacteria</taxon>
        <taxon>Pseudomonadati</taxon>
        <taxon>Pseudomonadota</taxon>
        <taxon>Alphaproteobacteria</taxon>
        <taxon>Sphingomonadales</taxon>
        <taxon>Erythrobacteraceae</taxon>
        <taxon>Alteriqipengyuania</taxon>
    </lineage>
</organism>
<dbReference type="CDD" id="cd03801">
    <property type="entry name" value="GT4_PimA-like"/>
    <property type="match status" value="1"/>
</dbReference>
<proteinExistence type="predicted"/>
<dbReference type="PANTHER" id="PTHR45871">
    <property type="entry name" value="N-ACETYLGLUCOSAMINYL-PHOSPHATIDYLINOSITOL BIOSYNTHETIC PROTEIN"/>
    <property type="match status" value="1"/>
</dbReference>
<feature type="domain" description="Glycosyl transferase family 1" evidence="1">
    <location>
        <begin position="171"/>
        <end position="331"/>
    </location>
</feature>
<dbReference type="AlphaFoldDB" id="A0A395LJ37"/>
<dbReference type="InterPro" id="IPR001296">
    <property type="entry name" value="Glyco_trans_1"/>
</dbReference>
<keyword evidence="2" id="KW-0808">Transferase</keyword>
<gene>
    <name evidence="2" type="ORF">DL238_03425</name>
</gene>
<dbReference type="PANTHER" id="PTHR45871:SF1">
    <property type="entry name" value="PHOSPHATIDYLINOSITOL N-ACETYLGLUCOSAMINYLTRANSFERASE SUBUNIT A"/>
    <property type="match status" value="1"/>
</dbReference>
<dbReference type="SUPFAM" id="SSF53756">
    <property type="entry name" value="UDP-Glycosyltransferase/glycogen phosphorylase"/>
    <property type="match status" value="1"/>
</dbReference>
<comment type="caution">
    <text evidence="2">The sequence shown here is derived from an EMBL/GenBank/DDBJ whole genome shotgun (WGS) entry which is preliminary data.</text>
</comment>
<evidence type="ECO:0000313" key="2">
    <source>
        <dbReference type="EMBL" id="RDS76751.1"/>
    </source>
</evidence>
<evidence type="ECO:0000313" key="3">
    <source>
        <dbReference type="Proteomes" id="UP000254101"/>
    </source>
</evidence>
<dbReference type="GO" id="GO:0016757">
    <property type="term" value="F:glycosyltransferase activity"/>
    <property type="evidence" value="ECO:0007669"/>
    <property type="project" value="InterPro"/>
</dbReference>
<reference evidence="2 3" key="1">
    <citation type="submission" date="2018-07" db="EMBL/GenBank/DDBJ databases">
        <title>Erythrobacter nanhaiensis sp. nov., a novel member of the genus Erythrobacter isolated from the South China Sea.</title>
        <authorList>
            <person name="Chen X."/>
            <person name="Liu J."/>
        </authorList>
    </citation>
    <scope>NUCLEOTIDE SEQUENCE [LARGE SCALE GENOMIC DNA]</scope>
    <source>
        <strain evidence="2 3">S-5</strain>
    </source>
</reference>
<dbReference type="Proteomes" id="UP000254101">
    <property type="component" value="Unassembled WGS sequence"/>
</dbReference>
<dbReference type="Gene3D" id="3.40.50.2000">
    <property type="entry name" value="Glycogen Phosphorylase B"/>
    <property type="match status" value="2"/>
</dbReference>
<sequence>MICFVGPLPPPHHGMASVNVMMVERLSRRTRVKVVDLASGIEERGLFAKLRRLGRIGAAIPKLVSARLSGATAAYGSVDDGSGGWLTVIWVGTARLLGMRVFLHHHSFRYLLASSAPIATLARVAGPASEHVVLCSKMEALLRQRYSGVGTVRVVPNTVPLPEPIKPAPIDRPFTIGMLSNLTFEKGVGRFLNVVTALCESGSDIRAVLAGPAVGTDVEEAILAAQARLGERLDWRGRVTGESKEAFFEAIDLFVFPTRYETEAYPLVVVEALVRGVSVCTTDQGCLNEFASLASVTVLGRETSFEESAVALINTLAKETGERANHRQAARAEGVDLVAASQTELEALIDRICDAGS</sequence>
<dbReference type="EMBL" id="QRBB01000001">
    <property type="protein sequence ID" value="RDS76751.1"/>
    <property type="molecule type" value="Genomic_DNA"/>
</dbReference>
<name>A0A395LJ37_9SPHN</name>
<keyword evidence="3" id="KW-1185">Reference proteome</keyword>